<dbReference type="SUPFAM" id="SSF49785">
    <property type="entry name" value="Galactose-binding domain-like"/>
    <property type="match status" value="1"/>
</dbReference>
<dbReference type="Proteomes" id="UP000578819">
    <property type="component" value="Unassembled WGS sequence"/>
</dbReference>
<dbReference type="RefSeq" id="WP_184536856.1">
    <property type="nucleotide sequence ID" value="NZ_JACHJW010000001.1"/>
</dbReference>
<dbReference type="Gene3D" id="2.60.120.1060">
    <property type="entry name" value="NPCBM/NEW2 domain"/>
    <property type="match status" value="1"/>
</dbReference>
<accession>A0A7W7SVC1</accession>
<comment type="caution">
    <text evidence="2">The sequence shown here is derived from an EMBL/GenBank/DDBJ whole genome shotgun (WGS) entry which is preliminary data.</text>
</comment>
<reference evidence="2 3" key="1">
    <citation type="submission" date="2020-08" db="EMBL/GenBank/DDBJ databases">
        <title>Sequencing the genomes of 1000 actinobacteria strains.</title>
        <authorList>
            <person name="Klenk H.-P."/>
        </authorList>
    </citation>
    <scope>NUCLEOTIDE SEQUENCE [LARGE SCALE GENOMIC DNA]</scope>
    <source>
        <strain evidence="2 3">DSM 45886</strain>
    </source>
</reference>
<dbReference type="AlphaFoldDB" id="A0A7W7SVC1"/>
<name>A0A7W7SVC1_9ACTN</name>
<dbReference type="Gene3D" id="2.30.30.110">
    <property type="match status" value="1"/>
</dbReference>
<feature type="domain" description="Glycosyl hydrolase family 98 putative carbohydrate-binding module" evidence="1">
    <location>
        <begin position="249"/>
        <end position="315"/>
    </location>
</feature>
<dbReference type="InterPro" id="IPR008979">
    <property type="entry name" value="Galactose-bd-like_sf"/>
</dbReference>
<sequence length="339" mass="36944">MRSTLLAVVVLAVAVLVSWLASRRVGRRGGGRIRQPRIPQPGEIWWAYVPFREIDEEKHRPCLVLNVTANYIDILKITSQDKSHRTDHIEIPTRSWSPNSTKNSFLDLSAPIRIGWADLDRRAGVVDAGPWQRVCQLHQVGRTIPQPPAEYLAPLPRERTNRPVARVLVAVVTFFAVLCVCGPCLNNFVPFFGSSGNVDGSQGDTHLYRLTVVAGDASRSGYRIDSTLAGDRYPKSTALWVGCDGKPLTISYEIDGRYKRLAATAGLDAHTPAGLAAKIVVAGDGKTRKSVTVTRDTTAAIDIDVTGVRLLTLSAVRTKGSCELASRPYGALGDALLIR</sequence>
<dbReference type="InterPro" id="IPR013222">
    <property type="entry name" value="Glyco_hyd_98_carb-bd"/>
</dbReference>
<dbReference type="Pfam" id="PF08305">
    <property type="entry name" value="NPCBM"/>
    <property type="match status" value="1"/>
</dbReference>
<proteinExistence type="predicted"/>
<evidence type="ECO:0000313" key="2">
    <source>
        <dbReference type="EMBL" id="MBB4961226.1"/>
    </source>
</evidence>
<dbReference type="SUPFAM" id="SSF50118">
    <property type="entry name" value="Cell growth inhibitor/plasmid maintenance toxic component"/>
    <property type="match status" value="1"/>
</dbReference>
<dbReference type="EMBL" id="JACHJW010000001">
    <property type="protein sequence ID" value="MBB4961226.1"/>
    <property type="molecule type" value="Genomic_DNA"/>
</dbReference>
<evidence type="ECO:0000259" key="1">
    <source>
        <dbReference type="Pfam" id="PF08305"/>
    </source>
</evidence>
<dbReference type="InterPro" id="IPR011067">
    <property type="entry name" value="Plasmid_toxin/cell-grow_inhib"/>
</dbReference>
<keyword evidence="3" id="KW-1185">Reference proteome</keyword>
<dbReference type="InterPro" id="IPR038637">
    <property type="entry name" value="NPCBM_sf"/>
</dbReference>
<organism evidence="2 3">
    <name type="scientific">Micromonospora polyrhachis</name>
    <dbReference type="NCBI Taxonomy" id="1282883"/>
    <lineage>
        <taxon>Bacteria</taxon>
        <taxon>Bacillati</taxon>
        <taxon>Actinomycetota</taxon>
        <taxon>Actinomycetes</taxon>
        <taxon>Micromonosporales</taxon>
        <taxon>Micromonosporaceae</taxon>
        <taxon>Micromonospora</taxon>
    </lineage>
</organism>
<gene>
    <name evidence="2" type="ORF">FHR38_004959</name>
</gene>
<protein>
    <recommendedName>
        <fullName evidence="1">Glycosyl hydrolase family 98 putative carbohydrate-binding module domain-containing protein</fullName>
    </recommendedName>
</protein>
<evidence type="ECO:0000313" key="3">
    <source>
        <dbReference type="Proteomes" id="UP000578819"/>
    </source>
</evidence>